<feature type="region of interest" description="Disordered" evidence="1">
    <location>
        <begin position="724"/>
        <end position="747"/>
    </location>
</feature>
<organism evidence="2 3">
    <name type="scientific">Sporothrix curviconia</name>
    <dbReference type="NCBI Taxonomy" id="1260050"/>
    <lineage>
        <taxon>Eukaryota</taxon>
        <taxon>Fungi</taxon>
        <taxon>Dikarya</taxon>
        <taxon>Ascomycota</taxon>
        <taxon>Pezizomycotina</taxon>
        <taxon>Sordariomycetes</taxon>
        <taxon>Sordariomycetidae</taxon>
        <taxon>Ophiostomatales</taxon>
        <taxon>Ophiostomataceae</taxon>
        <taxon>Sporothrix</taxon>
    </lineage>
</organism>
<evidence type="ECO:0000313" key="2">
    <source>
        <dbReference type="EMBL" id="CAK7232259.1"/>
    </source>
</evidence>
<sequence>MSVVIGSELDRHHANLVDVAANPANQYGLGYGYAIMPDPNDPYGWQAYEQERARRKILDAMARQEAEAAAAVSGTLLSTTSMTAATRPSSCLSLSSLSVCSSSCESDGDSDCEDDDGDDKKKKKRKDKTKTCSGPECRSKTLSFQRAGPHWCDGKKWGGKIWGLTRTPGDRKRANWHMYFDPKISKSEIEAICRRRCPPVRRNHHHHHRRCHHRRVKTKIVAVCGHCQGLGCMQCMPGGYLVPVDYAYTADAAGYDASGGCGHYGAGGLPSMPPHPGYSGHPAGNMAHWLVHDDKDSKKKDKDGSKKGSKEGSKKGSKDGSKDGSTSGENTMGELAGRMQTMSRNKKDFWGGKWEKAADDMPKATVADLRVLAKGYQPKDKDGKGAGDDAAKWLWGTFGPGEGGGGPFYGDTGPVGGGTFFGGYSGGPAGGGGGGGGSGNGGGQGEATTSTSDNTGGSKDGSAGSKGRGGPRSSGSAAGAGSGRGTAAVDTDNGGEGPSNSSKQKTPSQISSSKGKDKASVDGPAPAAATSPAASAAAIIDTDERQSRFERLRQRLDDAGRLRTGSWERVSPEVQREREWQRQQAMKEEWQKMQVEAQGRGSGRGSGSGSKKNPSSNIGNDNDKDNDNDSNSGRSLLLLREEDEQALRDQLLPDVSMSSGSGHGSRAGESEFAARFDGAQYPQDPEHLASLARRRAVSDTVSYISLATSTTTAAGAQSRAAAAARTAHSTSGDTGYETGHEAPPNAAGGAVVYANRFDDPGYGSLYDIPGSAGYGGYGGHGGYGRYGECPGYADYANNEFAMSAWGGVSSSSTTLLRSSSRSRSSRSKGGNLDEKEKSRKERSKDAKRDRDKKEKEHARWTLCDMTA</sequence>
<evidence type="ECO:0000256" key="1">
    <source>
        <dbReference type="SAM" id="MobiDB-lite"/>
    </source>
</evidence>
<gene>
    <name evidence="2" type="ORF">SCUCBS95973_008201</name>
</gene>
<feature type="compositionally biased region" description="Acidic residues" evidence="1">
    <location>
        <begin position="106"/>
        <end position="117"/>
    </location>
</feature>
<dbReference type="Proteomes" id="UP001642405">
    <property type="component" value="Unassembled WGS sequence"/>
</dbReference>
<comment type="caution">
    <text evidence="2">The sequence shown here is derived from an EMBL/GenBank/DDBJ whole genome shotgun (WGS) entry which is preliminary data.</text>
</comment>
<feature type="compositionally biased region" description="Low complexity" evidence="1">
    <location>
        <begin position="810"/>
        <end position="822"/>
    </location>
</feature>
<feature type="region of interest" description="Disordered" evidence="1">
    <location>
        <begin position="294"/>
        <end position="343"/>
    </location>
</feature>
<dbReference type="EMBL" id="CAWUHB010000063">
    <property type="protein sequence ID" value="CAK7232259.1"/>
    <property type="molecule type" value="Genomic_DNA"/>
</dbReference>
<feature type="region of interest" description="Disordered" evidence="1">
    <location>
        <begin position="810"/>
        <end position="867"/>
    </location>
</feature>
<feature type="region of interest" description="Disordered" evidence="1">
    <location>
        <begin position="403"/>
        <end position="633"/>
    </location>
</feature>
<feature type="compositionally biased region" description="Low complexity" evidence="1">
    <location>
        <begin position="609"/>
        <end position="620"/>
    </location>
</feature>
<feature type="compositionally biased region" description="Low complexity" evidence="1">
    <location>
        <begin position="525"/>
        <end position="540"/>
    </location>
</feature>
<protein>
    <submittedName>
        <fullName evidence="2">Uncharacterized protein</fullName>
    </submittedName>
</protein>
<feature type="compositionally biased region" description="Basic and acidic residues" evidence="1">
    <location>
        <begin position="570"/>
        <end position="591"/>
    </location>
</feature>
<feature type="compositionally biased region" description="Polar residues" evidence="1">
    <location>
        <begin position="498"/>
        <end position="513"/>
    </location>
</feature>
<proteinExistence type="predicted"/>
<feature type="region of interest" description="Disordered" evidence="1">
    <location>
        <begin position="103"/>
        <end position="137"/>
    </location>
</feature>
<accession>A0ABP0CM31</accession>
<reference evidence="2 3" key="1">
    <citation type="submission" date="2024-01" db="EMBL/GenBank/DDBJ databases">
        <authorList>
            <person name="Allen C."/>
            <person name="Tagirdzhanova G."/>
        </authorList>
    </citation>
    <scope>NUCLEOTIDE SEQUENCE [LARGE SCALE GENOMIC DNA]</scope>
</reference>
<feature type="compositionally biased region" description="Gly residues" evidence="1">
    <location>
        <begin position="403"/>
        <end position="445"/>
    </location>
</feature>
<evidence type="ECO:0000313" key="3">
    <source>
        <dbReference type="Proteomes" id="UP001642405"/>
    </source>
</evidence>
<feature type="compositionally biased region" description="Gly residues" evidence="1">
    <location>
        <begin position="464"/>
        <end position="484"/>
    </location>
</feature>
<name>A0ABP0CM31_9PEZI</name>
<feature type="compositionally biased region" description="Basic and acidic residues" evidence="1">
    <location>
        <begin position="294"/>
        <end position="322"/>
    </location>
</feature>
<keyword evidence="3" id="KW-1185">Reference proteome</keyword>
<feature type="compositionally biased region" description="Basic and acidic residues" evidence="1">
    <location>
        <begin position="542"/>
        <end position="561"/>
    </location>
</feature>
<feature type="compositionally biased region" description="Basic and acidic residues" evidence="1">
    <location>
        <begin position="831"/>
        <end position="859"/>
    </location>
</feature>